<dbReference type="EMBL" id="DS995702">
    <property type="protein sequence ID" value="EEQ29849.1"/>
    <property type="molecule type" value="Genomic_DNA"/>
</dbReference>
<sequence length="156" mass="17274">MVRRRTASSVPDRPEALFSKRHWQACPIGSRVIHFSGPSTETVPKDPRKKLCISLHYLLLGEATSAAPTNANMRAVFLAPKWPAAPCSLRVASTREILDVSTRANIMCLIIDGGGRVLHSILGWARKEKEKREGKGMTDDRRQIRASLMCVAQARA</sequence>
<evidence type="ECO:0000313" key="1">
    <source>
        <dbReference type="EMBL" id="EEQ29849.1"/>
    </source>
</evidence>
<name>C5FGG4_ARTOC</name>
<gene>
    <name evidence="1" type="ORF">MCYG_02668</name>
</gene>
<evidence type="ECO:0000313" key="2">
    <source>
        <dbReference type="Proteomes" id="UP000002035"/>
    </source>
</evidence>
<dbReference type="AlphaFoldDB" id="C5FGG4"/>
<protein>
    <submittedName>
        <fullName evidence="1">Uncharacterized protein</fullName>
    </submittedName>
</protein>
<proteinExistence type="predicted"/>
<keyword evidence="2" id="KW-1185">Reference proteome</keyword>
<organism evidence="1 2">
    <name type="scientific">Arthroderma otae (strain ATCC MYA-4605 / CBS 113480)</name>
    <name type="common">Microsporum canis</name>
    <dbReference type="NCBI Taxonomy" id="554155"/>
    <lineage>
        <taxon>Eukaryota</taxon>
        <taxon>Fungi</taxon>
        <taxon>Dikarya</taxon>
        <taxon>Ascomycota</taxon>
        <taxon>Pezizomycotina</taxon>
        <taxon>Eurotiomycetes</taxon>
        <taxon>Eurotiomycetidae</taxon>
        <taxon>Onygenales</taxon>
        <taxon>Arthrodermataceae</taxon>
        <taxon>Microsporum</taxon>
    </lineage>
</organism>
<dbReference type="RefSeq" id="XP_002849734.1">
    <property type="nucleotide sequence ID" value="XM_002849688.1"/>
</dbReference>
<dbReference type="Proteomes" id="UP000002035">
    <property type="component" value="Unassembled WGS sequence"/>
</dbReference>
<dbReference type="GeneID" id="9222864"/>
<dbReference type="VEuPathDB" id="FungiDB:MCYG_02668"/>
<accession>C5FGG4</accession>
<dbReference type="HOGENOM" id="CLU_1686131_0_0_1"/>
<reference evidence="2" key="1">
    <citation type="journal article" date="2012" name="MBio">
        <title>Comparative genome analysis of Trichophyton rubrum and related dermatophytes reveals candidate genes involved in infection.</title>
        <authorList>
            <person name="Martinez D.A."/>
            <person name="Oliver B.G."/>
            <person name="Graeser Y."/>
            <person name="Goldberg J.M."/>
            <person name="Li W."/>
            <person name="Martinez-Rossi N.M."/>
            <person name="Monod M."/>
            <person name="Shelest E."/>
            <person name="Barton R.C."/>
            <person name="Birch E."/>
            <person name="Brakhage A.A."/>
            <person name="Chen Z."/>
            <person name="Gurr S.J."/>
            <person name="Heiman D."/>
            <person name="Heitman J."/>
            <person name="Kosti I."/>
            <person name="Rossi A."/>
            <person name="Saif S."/>
            <person name="Samalova M."/>
            <person name="Saunders C.W."/>
            <person name="Shea T."/>
            <person name="Summerbell R.C."/>
            <person name="Xu J."/>
            <person name="Young S."/>
            <person name="Zeng Q."/>
            <person name="Birren B.W."/>
            <person name="Cuomo C.A."/>
            <person name="White T.C."/>
        </authorList>
    </citation>
    <scope>NUCLEOTIDE SEQUENCE [LARGE SCALE GENOMIC DNA]</scope>
    <source>
        <strain evidence="2">ATCC MYA-4605 / CBS 113480</strain>
    </source>
</reference>